<feature type="chain" id="PRO_5036408532" evidence="1">
    <location>
        <begin position="30"/>
        <end position="155"/>
    </location>
</feature>
<dbReference type="PANTHER" id="PTHR37973:SF1">
    <property type="entry name" value="DICKKOPF_N DOMAIN-CONTAINING PROTEIN"/>
    <property type="match status" value="1"/>
</dbReference>
<keyword evidence="3" id="KW-1185">Reference proteome</keyword>
<organism evidence="2 3">
    <name type="scientific">Bursaphelenchus okinawaensis</name>
    <dbReference type="NCBI Taxonomy" id="465554"/>
    <lineage>
        <taxon>Eukaryota</taxon>
        <taxon>Metazoa</taxon>
        <taxon>Ecdysozoa</taxon>
        <taxon>Nematoda</taxon>
        <taxon>Chromadorea</taxon>
        <taxon>Rhabditida</taxon>
        <taxon>Tylenchina</taxon>
        <taxon>Tylenchomorpha</taxon>
        <taxon>Aphelenchoidea</taxon>
        <taxon>Aphelenchoididae</taxon>
        <taxon>Bursaphelenchus</taxon>
    </lineage>
</organism>
<dbReference type="Proteomes" id="UP000614601">
    <property type="component" value="Unassembled WGS sequence"/>
</dbReference>
<dbReference type="OrthoDB" id="5822889at2759"/>
<name>A0A811LNP1_9BILA</name>
<reference evidence="2" key="1">
    <citation type="submission" date="2020-09" db="EMBL/GenBank/DDBJ databases">
        <authorList>
            <person name="Kikuchi T."/>
        </authorList>
    </citation>
    <scope>NUCLEOTIDE SEQUENCE</scope>
    <source>
        <strain evidence="2">SH1</strain>
    </source>
</reference>
<sequence length="155" mass="16392">MQKLTFRMQSHNLIHFAVLISIFGLAIHAATNTTFAPVTTTTVNTTDEGNCTSFKACYSDDECGGKGKCLGVFVGKCNCDSCINFLSCKDDSACGGLKGACNGTTSRCNCVEGFQNNGFDTFFDALRGLCNTKSCSGNSTTECFGLPCNSGRCVC</sequence>
<dbReference type="Proteomes" id="UP000783686">
    <property type="component" value="Unassembled WGS sequence"/>
</dbReference>
<dbReference type="EMBL" id="CAJFCW020000006">
    <property type="protein sequence ID" value="CAG9124890.1"/>
    <property type="molecule type" value="Genomic_DNA"/>
</dbReference>
<dbReference type="EMBL" id="CAJFDH010000006">
    <property type="protein sequence ID" value="CAD5228706.1"/>
    <property type="molecule type" value="Genomic_DNA"/>
</dbReference>
<evidence type="ECO:0000313" key="3">
    <source>
        <dbReference type="Proteomes" id="UP000614601"/>
    </source>
</evidence>
<keyword evidence="1" id="KW-0732">Signal</keyword>
<accession>A0A811LNP1</accession>
<proteinExistence type="predicted"/>
<dbReference type="PANTHER" id="PTHR37973">
    <property type="entry name" value="CHONDROITIN PROTEOGLYCAN 3"/>
    <property type="match status" value="1"/>
</dbReference>
<dbReference type="InterPro" id="IPR039260">
    <property type="entry name" value="Cpg-3"/>
</dbReference>
<feature type="signal peptide" evidence="1">
    <location>
        <begin position="1"/>
        <end position="29"/>
    </location>
</feature>
<comment type="caution">
    <text evidence="2">The sequence shown here is derived from an EMBL/GenBank/DDBJ whole genome shotgun (WGS) entry which is preliminary data.</text>
</comment>
<dbReference type="AlphaFoldDB" id="A0A811LNP1"/>
<evidence type="ECO:0000256" key="1">
    <source>
        <dbReference type="SAM" id="SignalP"/>
    </source>
</evidence>
<gene>
    <name evidence="2" type="ORF">BOKJ2_LOCUS12812</name>
</gene>
<evidence type="ECO:0000313" key="2">
    <source>
        <dbReference type="EMBL" id="CAD5228706.1"/>
    </source>
</evidence>
<protein>
    <submittedName>
        <fullName evidence="2">Uncharacterized protein</fullName>
    </submittedName>
</protein>